<name>A0ABP6Q6K6_9ACTN</name>
<dbReference type="SUPFAM" id="SSF51735">
    <property type="entry name" value="NAD(P)-binding Rossmann-fold domains"/>
    <property type="match status" value="1"/>
</dbReference>
<evidence type="ECO:0000313" key="3">
    <source>
        <dbReference type="EMBL" id="GAA3205588.1"/>
    </source>
</evidence>
<dbReference type="InterPro" id="IPR051317">
    <property type="entry name" value="Gfo/Idh/MocA_oxidoreduct"/>
</dbReference>
<evidence type="ECO:0000313" key="4">
    <source>
        <dbReference type="Proteomes" id="UP001501237"/>
    </source>
</evidence>
<organism evidence="3 4">
    <name type="scientific">Actinocorallia longicatena</name>
    <dbReference type="NCBI Taxonomy" id="111803"/>
    <lineage>
        <taxon>Bacteria</taxon>
        <taxon>Bacillati</taxon>
        <taxon>Actinomycetota</taxon>
        <taxon>Actinomycetes</taxon>
        <taxon>Streptosporangiales</taxon>
        <taxon>Thermomonosporaceae</taxon>
        <taxon>Actinocorallia</taxon>
    </lineage>
</organism>
<feature type="domain" description="YceM-like C-terminal" evidence="2">
    <location>
        <begin position="144"/>
        <end position="235"/>
    </location>
</feature>
<feature type="domain" description="Gfo/Idh/MocA-like oxidoreductase N-terminal" evidence="1">
    <location>
        <begin position="3"/>
        <end position="121"/>
    </location>
</feature>
<dbReference type="RefSeq" id="WP_344825343.1">
    <property type="nucleotide sequence ID" value="NZ_BAAAUV010000004.1"/>
</dbReference>
<dbReference type="Gene3D" id="3.40.50.720">
    <property type="entry name" value="NAD(P)-binding Rossmann-like Domain"/>
    <property type="match status" value="1"/>
</dbReference>
<proteinExistence type="predicted"/>
<dbReference type="Pfam" id="PF21378">
    <property type="entry name" value="YceM-like_C"/>
    <property type="match status" value="1"/>
</dbReference>
<dbReference type="Pfam" id="PF01408">
    <property type="entry name" value="GFO_IDH_MocA"/>
    <property type="match status" value="1"/>
</dbReference>
<comment type="caution">
    <text evidence="3">The sequence shown here is derived from an EMBL/GenBank/DDBJ whole genome shotgun (WGS) entry which is preliminary data.</text>
</comment>
<dbReference type="InterPro" id="IPR048477">
    <property type="entry name" value="YceM-like_C"/>
</dbReference>
<evidence type="ECO:0000259" key="2">
    <source>
        <dbReference type="Pfam" id="PF21378"/>
    </source>
</evidence>
<dbReference type="PANTHER" id="PTHR43708:SF4">
    <property type="entry name" value="OXIDOREDUCTASE YCEM-RELATED"/>
    <property type="match status" value="1"/>
</dbReference>
<gene>
    <name evidence="3" type="ORF">GCM10010468_20650</name>
</gene>
<keyword evidence="4" id="KW-1185">Reference proteome</keyword>
<sequence length="293" mass="31769">MKRVAVIGLGGIARKAYLPTLAARPLDLHLMTRSRFTLDAVADTHRVPSDRRFTTLDELIGSGIDAAFVHVPTTAHLTVVPRLLDAGVATYVDKPLDTTLEGSRELVEHAARAGVPLMVGFNRRHAPAYTGALDHPRDLIVLQKNQPSGSGPVREVIYDDFIHVADTLRFLAPGPIRGSHVSGRVSGGVLEHVALTLTGEGFTAIGLMHRLGGSKEEKLELSGRGRKREILNLTDVIDHHGPVARQPIDGWASVANQRGFEQICTEFLEGRHPGLNDALLTHELCEKVVTSLS</sequence>
<dbReference type="Gene3D" id="3.30.360.10">
    <property type="entry name" value="Dihydrodipicolinate Reductase, domain 2"/>
    <property type="match status" value="1"/>
</dbReference>
<protein>
    <submittedName>
        <fullName evidence="3">Gfo/Idh/MocA family oxidoreductase</fullName>
    </submittedName>
</protein>
<reference evidence="4" key="1">
    <citation type="journal article" date="2019" name="Int. J. Syst. Evol. Microbiol.">
        <title>The Global Catalogue of Microorganisms (GCM) 10K type strain sequencing project: providing services to taxonomists for standard genome sequencing and annotation.</title>
        <authorList>
            <consortium name="The Broad Institute Genomics Platform"/>
            <consortium name="The Broad Institute Genome Sequencing Center for Infectious Disease"/>
            <person name="Wu L."/>
            <person name="Ma J."/>
        </authorList>
    </citation>
    <scope>NUCLEOTIDE SEQUENCE [LARGE SCALE GENOMIC DNA]</scope>
    <source>
        <strain evidence="4">JCM 9377</strain>
    </source>
</reference>
<dbReference type="InterPro" id="IPR036291">
    <property type="entry name" value="NAD(P)-bd_dom_sf"/>
</dbReference>
<dbReference type="PANTHER" id="PTHR43708">
    <property type="entry name" value="CONSERVED EXPRESSED OXIDOREDUCTASE (EUROFUNG)"/>
    <property type="match status" value="1"/>
</dbReference>
<evidence type="ECO:0000259" key="1">
    <source>
        <dbReference type="Pfam" id="PF01408"/>
    </source>
</evidence>
<dbReference type="SUPFAM" id="SSF55347">
    <property type="entry name" value="Glyceraldehyde-3-phosphate dehydrogenase-like, C-terminal domain"/>
    <property type="match status" value="1"/>
</dbReference>
<dbReference type="EMBL" id="BAAAUV010000004">
    <property type="protein sequence ID" value="GAA3205588.1"/>
    <property type="molecule type" value="Genomic_DNA"/>
</dbReference>
<dbReference type="Proteomes" id="UP001501237">
    <property type="component" value="Unassembled WGS sequence"/>
</dbReference>
<accession>A0ABP6Q6K6</accession>
<dbReference type="InterPro" id="IPR000683">
    <property type="entry name" value="Gfo/Idh/MocA-like_OxRdtase_N"/>
</dbReference>